<keyword evidence="4" id="KW-0809">Transit peptide</keyword>
<reference evidence="6 7" key="1">
    <citation type="journal article" date="2021" name="Elife">
        <title>Chloroplast acquisition without the gene transfer in kleptoplastic sea slugs, Plakobranchus ocellatus.</title>
        <authorList>
            <person name="Maeda T."/>
            <person name="Takahashi S."/>
            <person name="Yoshida T."/>
            <person name="Shimamura S."/>
            <person name="Takaki Y."/>
            <person name="Nagai Y."/>
            <person name="Toyoda A."/>
            <person name="Suzuki Y."/>
            <person name="Arimoto A."/>
            <person name="Ishii H."/>
            <person name="Satoh N."/>
            <person name="Nishiyama T."/>
            <person name="Hasebe M."/>
            <person name="Maruyama T."/>
            <person name="Minagawa J."/>
            <person name="Obokata J."/>
            <person name="Shigenobu S."/>
        </authorList>
    </citation>
    <scope>NUCLEOTIDE SEQUENCE [LARGE SCALE GENOMIC DNA]</scope>
</reference>
<evidence type="ECO:0000259" key="5">
    <source>
        <dbReference type="PROSITE" id="PS51770"/>
    </source>
</evidence>
<keyword evidence="7" id="KW-1185">Reference proteome</keyword>
<keyword evidence="3" id="KW-0378">Hydrolase</keyword>
<protein>
    <submittedName>
        <fullName evidence="6">Acyl-CoA thioesterase 9, mitochondrial</fullName>
    </submittedName>
</protein>
<dbReference type="GO" id="GO:0047617">
    <property type="term" value="F:fatty acyl-CoA hydrolase activity"/>
    <property type="evidence" value="ECO:0007669"/>
    <property type="project" value="TreeGrafter"/>
</dbReference>
<dbReference type="PROSITE" id="PS51770">
    <property type="entry name" value="HOTDOG_ACOT"/>
    <property type="match status" value="1"/>
</dbReference>
<dbReference type="SUPFAM" id="SSF54637">
    <property type="entry name" value="Thioesterase/thiol ester dehydrase-isomerase"/>
    <property type="match status" value="2"/>
</dbReference>
<name>A0AAV3Z037_9GAST</name>
<evidence type="ECO:0000313" key="7">
    <source>
        <dbReference type="Proteomes" id="UP000735302"/>
    </source>
</evidence>
<evidence type="ECO:0000256" key="1">
    <source>
        <dbReference type="ARBA" id="ARBA00010458"/>
    </source>
</evidence>
<feature type="domain" description="HotDog ACOT-type" evidence="5">
    <location>
        <begin position="313"/>
        <end position="426"/>
    </location>
</feature>
<gene>
    <name evidence="6" type="ORF">PoB_001506500</name>
</gene>
<proteinExistence type="inferred from homology"/>
<comment type="similarity">
    <text evidence="1">Belongs to the acyl coenzyme A hydrolase family.</text>
</comment>
<organism evidence="6 7">
    <name type="scientific">Plakobranchus ocellatus</name>
    <dbReference type="NCBI Taxonomy" id="259542"/>
    <lineage>
        <taxon>Eukaryota</taxon>
        <taxon>Metazoa</taxon>
        <taxon>Spiralia</taxon>
        <taxon>Lophotrochozoa</taxon>
        <taxon>Mollusca</taxon>
        <taxon>Gastropoda</taxon>
        <taxon>Heterobranchia</taxon>
        <taxon>Euthyneura</taxon>
        <taxon>Panpulmonata</taxon>
        <taxon>Sacoglossa</taxon>
        <taxon>Placobranchoidea</taxon>
        <taxon>Plakobranchidae</taxon>
        <taxon>Plakobranchus</taxon>
    </lineage>
</organism>
<dbReference type="PANTHER" id="PTHR12655:SF0">
    <property type="entry name" value="ACYL-COENZYME A THIOESTERASE 9, MITOCHONDRIAL"/>
    <property type="match status" value="1"/>
</dbReference>
<dbReference type="InterPro" id="IPR033120">
    <property type="entry name" value="HOTDOG_ACOT"/>
</dbReference>
<dbReference type="GO" id="GO:0005739">
    <property type="term" value="C:mitochondrion"/>
    <property type="evidence" value="ECO:0007669"/>
    <property type="project" value="TreeGrafter"/>
</dbReference>
<dbReference type="InterPro" id="IPR029069">
    <property type="entry name" value="HotDog_dom_sf"/>
</dbReference>
<evidence type="ECO:0000256" key="4">
    <source>
        <dbReference type="ARBA" id="ARBA00022946"/>
    </source>
</evidence>
<evidence type="ECO:0000256" key="3">
    <source>
        <dbReference type="ARBA" id="ARBA00022801"/>
    </source>
</evidence>
<dbReference type="CDD" id="cd03442">
    <property type="entry name" value="BFIT_BACH"/>
    <property type="match status" value="1"/>
</dbReference>
<dbReference type="GO" id="GO:0006637">
    <property type="term" value="P:acyl-CoA metabolic process"/>
    <property type="evidence" value="ECO:0007669"/>
    <property type="project" value="TreeGrafter"/>
</dbReference>
<keyword evidence="2" id="KW-0677">Repeat</keyword>
<evidence type="ECO:0000256" key="2">
    <source>
        <dbReference type="ARBA" id="ARBA00022737"/>
    </source>
</evidence>
<dbReference type="Proteomes" id="UP000735302">
    <property type="component" value="Unassembled WGS sequence"/>
</dbReference>
<accession>A0AAV3Z037</accession>
<evidence type="ECO:0000313" key="6">
    <source>
        <dbReference type="EMBL" id="GFN88559.1"/>
    </source>
</evidence>
<dbReference type="Gene3D" id="3.10.129.10">
    <property type="entry name" value="Hotdog Thioesterase"/>
    <property type="match status" value="3"/>
</dbReference>
<dbReference type="PANTHER" id="PTHR12655">
    <property type="entry name" value="ACYL-COA THIOESTERASE"/>
    <property type="match status" value="1"/>
</dbReference>
<comment type="caution">
    <text evidence="6">The sequence shown here is derived from an EMBL/GenBank/DDBJ whole genome shotgun (WGS) entry which is preliminary data.</text>
</comment>
<dbReference type="AlphaFoldDB" id="A0AAV3Z037"/>
<dbReference type="EMBL" id="BLXT01001860">
    <property type="protein sequence ID" value="GFN88559.1"/>
    <property type="molecule type" value="Genomic_DNA"/>
</dbReference>
<sequence>MPLRYGPRNGNYREYPAEVKVPQSELPPRRPRDSHVSCYVPMSDPRARIRYLRHGGGVRCGRILEDLDILAGVICYKHDKNPALEANEKSPYAFMTVLVDSIEHIQEQPPLDQDKDIYINGQVTWVGTSSVECTMNIEQQQELYKVNKNKFEWRDGVTKVPDRAHEEEEDLIIPNYAGCRFKVRENHQMKYRGKAYGLHSKRYQRLEREKTSLLKCPPTEEERLIVHDMFLSTVDLKDWSLQKRRKPENSVWMKDTALQSVVNCHPEDGSVYNKIFGGFVMMKAFELASTTASIFWDWSLQKRRKPENSVWMKDTALQSVVNCHPEDGSVYNKIFGGFVMMKAFELASTTASIFCRGCPGVSRSIDDMLFFKPVEIGDVLHLASTIIYTNGPYLQVHVRAEVINPEKGTNEITNDFTFTFETAIPDLPSVMPMYYSEAMMYLNGRRRHLGYLSNKQQQK</sequence>